<evidence type="ECO:0000256" key="3">
    <source>
        <dbReference type="ARBA" id="ARBA00022729"/>
    </source>
</evidence>
<dbReference type="PANTHER" id="PTHR42953">
    <property type="entry name" value="HIGH-AFFINITY ZINC UPTAKE SYSTEM PROTEIN ZNUA-RELATED"/>
    <property type="match status" value="1"/>
</dbReference>
<keyword evidence="2 4" id="KW-0813">Transport</keyword>
<keyword evidence="5" id="KW-0175">Coiled coil</keyword>
<reference evidence="6 7" key="1">
    <citation type="submission" date="2019-11" db="EMBL/GenBank/DDBJ databases">
        <title>Whole-genome sequence of a the green, strictly anaerobic photosynthetic bacterium Heliobacillus mobilis DSM 6151.</title>
        <authorList>
            <person name="Kyndt J.A."/>
            <person name="Meyer T.E."/>
        </authorList>
    </citation>
    <scope>NUCLEOTIDE SEQUENCE [LARGE SCALE GENOMIC DNA]</scope>
    <source>
        <strain evidence="6 7">DSM 6151</strain>
    </source>
</reference>
<dbReference type="Gene3D" id="3.40.50.1980">
    <property type="entry name" value="Nitrogenase molybdenum iron protein domain"/>
    <property type="match status" value="2"/>
</dbReference>
<gene>
    <name evidence="6" type="ORF">GJ688_14180</name>
</gene>
<dbReference type="GO" id="GO:0046872">
    <property type="term" value="F:metal ion binding"/>
    <property type="evidence" value="ECO:0007669"/>
    <property type="project" value="InterPro"/>
</dbReference>
<dbReference type="InterPro" id="IPR006128">
    <property type="entry name" value="Lipoprotein_PsaA-like"/>
</dbReference>
<comment type="similarity">
    <text evidence="1 4">Belongs to the bacterial solute-binding protein 9 family.</text>
</comment>
<evidence type="ECO:0000256" key="4">
    <source>
        <dbReference type="RuleBase" id="RU003512"/>
    </source>
</evidence>
<evidence type="ECO:0000256" key="5">
    <source>
        <dbReference type="SAM" id="Coils"/>
    </source>
</evidence>
<dbReference type="Proteomes" id="UP000430670">
    <property type="component" value="Unassembled WGS sequence"/>
</dbReference>
<comment type="caution">
    <text evidence="6">The sequence shown here is derived from an EMBL/GenBank/DDBJ whole genome shotgun (WGS) entry which is preliminary data.</text>
</comment>
<protein>
    <submittedName>
        <fullName evidence="6">ABC transporter substrate-binding protein</fullName>
    </submittedName>
</protein>
<dbReference type="RefSeq" id="WP_155477212.1">
    <property type="nucleotide sequence ID" value="NZ_WNKU01000019.1"/>
</dbReference>
<dbReference type="PRINTS" id="PR00690">
    <property type="entry name" value="ADHESNFAMILY"/>
</dbReference>
<proteinExistence type="inferred from homology"/>
<dbReference type="PROSITE" id="PS51257">
    <property type="entry name" value="PROKAR_LIPOPROTEIN"/>
    <property type="match status" value="1"/>
</dbReference>
<sequence length="323" mass="36136">MIPRALQGLLIGFLTAAVISGCASKQEGIKSVSQEGQKVQVVTSFYPMYEFTRQVGGDKVEVTNLVPPGSEPHDWEPSPQDMVKVGKARLLVYNGGGFEGWIEKVSQAGNNPNLLLVDTSKGIEMLPSEMSEDAEHGQDEEHSHQHGKYDPHFWLDPNLVKIQVENVKKALVNVDPDNKDYYEANAKAYQEKLDQIDREFKEVMSKTQSKELITTHSAFGYLAHRYGLHQVSIMGISPEAEPKPAELARIAEYARNHEVKYIFFETLVSPKVGEALAREVKAETLVLNPIEGLTEDEQKRGLDYVAVMKQNLENLKKALGYQP</sequence>
<dbReference type="Pfam" id="PF01297">
    <property type="entry name" value="ZnuA"/>
    <property type="match status" value="1"/>
</dbReference>
<dbReference type="InterPro" id="IPR050492">
    <property type="entry name" value="Bact_metal-bind_prot9"/>
</dbReference>
<dbReference type="GO" id="GO:0007155">
    <property type="term" value="P:cell adhesion"/>
    <property type="evidence" value="ECO:0007669"/>
    <property type="project" value="InterPro"/>
</dbReference>
<dbReference type="OrthoDB" id="9810636at2"/>
<name>A0A6I3SMB2_HELMO</name>
<dbReference type="CDD" id="cd01017">
    <property type="entry name" value="AdcA"/>
    <property type="match status" value="1"/>
</dbReference>
<accession>A0A6I3SMB2</accession>
<dbReference type="AlphaFoldDB" id="A0A6I3SMB2"/>
<evidence type="ECO:0000256" key="2">
    <source>
        <dbReference type="ARBA" id="ARBA00022448"/>
    </source>
</evidence>
<dbReference type="PANTHER" id="PTHR42953:SF3">
    <property type="entry name" value="HIGH-AFFINITY ZINC UPTAKE SYSTEM PROTEIN ZNUA"/>
    <property type="match status" value="1"/>
</dbReference>
<dbReference type="InterPro" id="IPR006127">
    <property type="entry name" value="ZnuA-like"/>
</dbReference>
<keyword evidence="7" id="KW-1185">Reference proteome</keyword>
<keyword evidence="3" id="KW-0732">Signal</keyword>
<dbReference type="PRINTS" id="PR00691">
    <property type="entry name" value="ADHESINB"/>
</dbReference>
<evidence type="ECO:0000256" key="1">
    <source>
        <dbReference type="ARBA" id="ARBA00011028"/>
    </source>
</evidence>
<evidence type="ECO:0000313" key="7">
    <source>
        <dbReference type="Proteomes" id="UP000430670"/>
    </source>
</evidence>
<evidence type="ECO:0000313" key="6">
    <source>
        <dbReference type="EMBL" id="MTV50121.1"/>
    </source>
</evidence>
<organism evidence="6 7">
    <name type="scientific">Heliobacterium mobile</name>
    <name type="common">Heliobacillus mobilis</name>
    <dbReference type="NCBI Taxonomy" id="28064"/>
    <lineage>
        <taxon>Bacteria</taxon>
        <taxon>Bacillati</taxon>
        <taxon>Bacillota</taxon>
        <taxon>Clostridia</taxon>
        <taxon>Eubacteriales</taxon>
        <taxon>Heliobacteriaceae</taxon>
        <taxon>Heliobacterium</taxon>
    </lineage>
</organism>
<dbReference type="SUPFAM" id="SSF53807">
    <property type="entry name" value="Helical backbone' metal receptor"/>
    <property type="match status" value="1"/>
</dbReference>
<dbReference type="GO" id="GO:0030001">
    <property type="term" value="P:metal ion transport"/>
    <property type="evidence" value="ECO:0007669"/>
    <property type="project" value="InterPro"/>
</dbReference>
<dbReference type="EMBL" id="WNKU01000019">
    <property type="protein sequence ID" value="MTV50121.1"/>
    <property type="molecule type" value="Genomic_DNA"/>
</dbReference>
<dbReference type="InterPro" id="IPR006129">
    <property type="entry name" value="AdhesinB"/>
</dbReference>
<feature type="coiled-coil region" evidence="5">
    <location>
        <begin position="179"/>
        <end position="206"/>
    </location>
</feature>